<accession>A0AAW2D8W8</accession>
<sequence length="212" mass="23555">MALSLTGAPIFSKLHVHTTTTFYSLTKPIPITISRSFFFATNKEDKKDPEREPTEKELNEVVKFLAWAKTPESLASMEAMAEGNRNNGLQMRKMREMMKEAKIRMEAIIEQSDATKRNAMEVVEKLRAIRDGGPSAGMSAIFAEARLNIGFTSSLSAASLVKCGGRFQKAVLVSLPFVIDSSTSIGGLQLSQLFFRTQLFPVYRQQALRGVQ</sequence>
<dbReference type="AlphaFoldDB" id="A0AAW2D8W8"/>
<name>A0AAW2D8W8_9ROSI</name>
<proteinExistence type="predicted"/>
<organism evidence="2 3">
    <name type="scientific">Lithocarpus litseifolius</name>
    <dbReference type="NCBI Taxonomy" id="425828"/>
    <lineage>
        <taxon>Eukaryota</taxon>
        <taxon>Viridiplantae</taxon>
        <taxon>Streptophyta</taxon>
        <taxon>Embryophyta</taxon>
        <taxon>Tracheophyta</taxon>
        <taxon>Spermatophyta</taxon>
        <taxon>Magnoliopsida</taxon>
        <taxon>eudicotyledons</taxon>
        <taxon>Gunneridae</taxon>
        <taxon>Pentapetalae</taxon>
        <taxon>rosids</taxon>
        <taxon>fabids</taxon>
        <taxon>Fagales</taxon>
        <taxon>Fagaceae</taxon>
        <taxon>Lithocarpus</taxon>
    </lineage>
</organism>
<feature type="coiled-coil region" evidence="1">
    <location>
        <begin position="91"/>
        <end position="118"/>
    </location>
</feature>
<dbReference type="Proteomes" id="UP001459277">
    <property type="component" value="Unassembled WGS sequence"/>
</dbReference>
<protein>
    <submittedName>
        <fullName evidence="2">Uncharacterized protein</fullName>
    </submittedName>
</protein>
<reference evidence="2 3" key="1">
    <citation type="submission" date="2024-01" db="EMBL/GenBank/DDBJ databases">
        <title>A telomere-to-telomere, gap-free genome of sweet tea (Lithocarpus litseifolius).</title>
        <authorList>
            <person name="Zhou J."/>
        </authorList>
    </citation>
    <scope>NUCLEOTIDE SEQUENCE [LARGE SCALE GENOMIC DNA]</scope>
    <source>
        <strain evidence="2">Zhou-2022a</strain>
        <tissue evidence="2">Leaf</tissue>
    </source>
</reference>
<keyword evidence="3" id="KW-1185">Reference proteome</keyword>
<keyword evidence="1" id="KW-0175">Coiled coil</keyword>
<comment type="caution">
    <text evidence="2">The sequence shown here is derived from an EMBL/GenBank/DDBJ whole genome shotgun (WGS) entry which is preliminary data.</text>
</comment>
<evidence type="ECO:0000313" key="3">
    <source>
        <dbReference type="Proteomes" id="UP001459277"/>
    </source>
</evidence>
<evidence type="ECO:0000256" key="1">
    <source>
        <dbReference type="SAM" id="Coils"/>
    </source>
</evidence>
<gene>
    <name evidence="2" type="ORF">SO802_013863</name>
</gene>
<evidence type="ECO:0000313" key="2">
    <source>
        <dbReference type="EMBL" id="KAL0006302.1"/>
    </source>
</evidence>
<dbReference type="EMBL" id="JAZDWU010000004">
    <property type="protein sequence ID" value="KAL0006302.1"/>
    <property type="molecule type" value="Genomic_DNA"/>
</dbReference>